<keyword evidence="2" id="KW-1185">Reference proteome</keyword>
<name>A0A1G6T617_9GAMM</name>
<sequence>MPSIQISRRHTRTLKDARVAIEHVAEKLAEKFAVEYAWEGNTLHFERMGVNGNIALGRGKVDIVVQLGFLLSALRGPIETEIHRYIDRELGPEE</sequence>
<reference evidence="1 2" key="1">
    <citation type="submission" date="2016-10" db="EMBL/GenBank/DDBJ databases">
        <authorList>
            <person name="de Groot N.N."/>
        </authorList>
    </citation>
    <scope>NUCLEOTIDE SEQUENCE [LARGE SCALE GENOMIC DNA]</scope>
    <source>
        <strain evidence="1 2">DSM 16957</strain>
    </source>
</reference>
<proteinExistence type="predicted"/>
<dbReference type="NCBIfam" id="TIGR02610">
    <property type="entry name" value="PHA_gran_rgn"/>
    <property type="match status" value="1"/>
</dbReference>
<dbReference type="OrthoDB" id="287584at2"/>
<dbReference type="AlphaFoldDB" id="A0A1G6T617"/>
<accession>A0A1G6T617</accession>
<dbReference type="STRING" id="265719.SAMN04488509_101873"/>
<gene>
    <name evidence="1" type="ORF">SAMN04488509_101873</name>
</gene>
<dbReference type="RefSeq" id="WP_091239249.1">
    <property type="nucleotide sequence ID" value="NZ_FNAG01000001.1"/>
</dbReference>
<protein>
    <submittedName>
        <fullName evidence="1">Putative polyhydroxyalkanoic acid system protein</fullName>
    </submittedName>
</protein>
<evidence type="ECO:0000313" key="2">
    <source>
        <dbReference type="Proteomes" id="UP000199603"/>
    </source>
</evidence>
<dbReference type="EMBL" id="FNAG01000001">
    <property type="protein sequence ID" value="SDD23907.1"/>
    <property type="molecule type" value="Genomic_DNA"/>
</dbReference>
<dbReference type="InterPro" id="IPR013433">
    <property type="entry name" value="PHA_gran_rgn"/>
</dbReference>
<organism evidence="1 2">
    <name type="scientific">Aquimonas voraii</name>
    <dbReference type="NCBI Taxonomy" id="265719"/>
    <lineage>
        <taxon>Bacteria</taxon>
        <taxon>Pseudomonadati</taxon>
        <taxon>Pseudomonadota</taxon>
        <taxon>Gammaproteobacteria</taxon>
        <taxon>Lysobacterales</taxon>
        <taxon>Lysobacteraceae</taxon>
        <taxon>Aquimonas</taxon>
    </lineage>
</organism>
<evidence type="ECO:0000313" key="1">
    <source>
        <dbReference type="EMBL" id="SDD23907.1"/>
    </source>
</evidence>
<dbReference type="Proteomes" id="UP000199603">
    <property type="component" value="Unassembled WGS sequence"/>
</dbReference>
<dbReference type="Pfam" id="PF09650">
    <property type="entry name" value="PHA_gran_rgn"/>
    <property type="match status" value="1"/>
</dbReference>